<comment type="subcellular location">
    <subcellularLocation>
        <location evidence="1">Membrane</location>
        <topology evidence="1">Multi-pass membrane protein</topology>
    </subcellularLocation>
</comment>
<dbReference type="Pfam" id="PF00083">
    <property type="entry name" value="Sugar_tr"/>
    <property type="match status" value="1"/>
</dbReference>
<evidence type="ECO:0000256" key="4">
    <source>
        <dbReference type="ARBA" id="ARBA00022692"/>
    </source>
</evidence>
<dbReference type="PANTHER" id="PTHR23511:SF34">
    <property type="entry name" value="SYNAPTIC VESICLE GLYCOPROTEIN 2"/>
    <property type="match status" value="1"/>
</dbReference>
<keyword evidence="5 7" id="KW-1133">Transmembrane helix</keyword>
<evidence type="ECO:0000256" key="2">
    <source>
        <dbReference type="ARBA" id="ARBA00008335"/>
    </source>
</evidence>
<comment type="caution">
    <text evidence="9">The sequence shown here is derived from an EMBL/GenBank/DDBJ whole genome shotgun (WGS) entry which is preliminary data.</text>
</comment>
<reference evidence="9" key="1">
    <citation type="submission" date="2019-03" db="EMBL/GenBank/DDBJ databases">
        <title>Improved annotation for the trematode Fasciola hepatica.</title>
        <authorList>
            <person name="Choi Y.-J."/>
            <person name="Martin J."/>
            <person name="Mitreva M."/>
        </authorList>
    </citation>
    <scope>NUCLEOTIDE SEQUENCE [LARGE SCALE GENOMIC DNA]</scope>
</reference>
<protein>
    <recommendedName>
        <fullName evidence="8">Major facilitator superfamily (MFS) profile domain-containing protein</fullName>
    </recommendedName>
</protein>
<dbReference type="SUPFAM" id="SSF103473">
    <property type="entry name" value="MFS general substrate transporter"/>
    <property type="match status" value="1"/>
</dbReference>
<keyword evidence="10" id="KW-1185">Reference proteome</keyword>
<evidence type="ECO:0000313" key="9">
    <source>
        <dbReference type="EMBL" id="THD22548.1"/>
    </source>
</evidence>
<evidence type="ECO:0000313" key="10">
    <source>
        <dbReference type="Proteomes" id="UP000230066"/>
    </source>
</evidence>
<evidence type="ECO:0000256" key="1">
    <source>
        <dbReference type="ARBA" id="ARBA00004141"/>
    </source>
</evidence>
<dbReference type="GO" id="GO:0016020">
    <property type="term" value="C:membrane"/>
    <property type="evidence" value="ECO:0007669"/>
    <property type="project" value="UniProtKB-SubCell"/>
</dbReference>
<dbReference type="AlphaFoldDB" id="A0A4E0RN22"/>
<feature type="transmembrane region" description="Helical" evidence="7">
    <location>
        <begin position="43"/>
        <end position="61"/>
    </location>
</feature>
<evidence type="ECO:0000256" key="6">
    <source>
        <dbReference type="ARBA" id="ARBA00023136"/>
    </source>
</evidence>
<dbReference type="EMBL" id="JXXN02002680">
    <property type="protein sequence ID" value="THD22548.1"/>
    <property type="molecule type" value="Genomic_DNA"/>
</dbReference>
<evidence type="ECO:0000259" key="8">
    <source>
        <dbReference type="PROSITE" id="PS50850"/>
    </source>
</evidence>
<dbReference type="InterPro" id="IPR005828">
    <property type="entry name" value="MFS_sugar_transport-like"/>
</dbReference>
<evidence type="ECO:0000256" key="7">
    <source>
        <dbReference type="SAM" id="Phobius"/>
    </source>
</evidence>
<dbReference type="Gene3D" id="1.20.1250.20">
    <property type="entry name" value="MFS general substrate transporter like domains"/>
    <property type="match status" value="1"/>
</dbReference>
<gene>
    <name evidence="9" type="ORF">D915_006723</name>
</gene>
<name>A0A4E0RN22_FASHE</name>
<dbReference type="GO" id="GO:0022857">
    <property type="term" value="F:transmembrane transporter activity"/>
    <property type="evidence" value="ECO:0007669"/>
    <property type="project" value="InterPro"/>
</dbReference>
<organism evidence="9 10">
    <name type="scientific">Fasciola hepatica</name>
    <name type="common">Liver fluke</name>
    <dbReference type="NCBI Taxonomy" id="6192"/>
    <lineage>
        <taxon>Eukaryota</taxon>
        <taxon>Metazoa</taxon>
        <taxon>Spiralia</taxon>
        <taxon>Lophotrochozoa</taxon>
        <taxon>Platyhelminthes</taxon>
        <taxon>Trematoda</taxon>
        <taxon>Digenea</taxon>
        <taxon>Plagiorchiida</taxon>
        <taxon>Echinostomata</taxon>
        <taxon>Echinostomatoidea</taxon>
        <taxon>Fasciolidae</taxon>
        <taxon>Fasciola</taxon>
    </lineage>
</organism>
<keyword evidence="4 7" id="KW-0812">Transmembrane</keyword>
<evidence type="ECO:0000256" key="3">
    <source>
        <dbReference type="ARBA" id="ARBA00022448"/>
    </source>
</evidence>
<feature type="transmembrane region" description="Helical" evidence="7">
    <location>
        <begin position="21"/>
        <end position="37"/>
    </location>
</feature>
<proteinExistence type="inferred from homology"/>
<dbReference type="PROSITE" id="PS50850">
    <property type="entry name" value="MFS"/>
    <property type="match status" value="1"/>
</dbReference>
<dbReference type="PANTHER" id="PTHR23511">
    <property type="entry name" value="SYNAPTIC VESICLE GLYCOPROTEIN 2"/>
    <property type="match status" value="1"/>
</dbReference>
<evidence type="ECO:0000256" key="5">
    <source>
        <dbReference type="ARBA" id="ARBA00022989"/>
    </source>
</evidence>
<dbReference type="InterPro" id="IPR020846">
    <property type="entry name" value="MFS_dom"/>
</dbReference>
<sequence length="113" mass="12802">MKEVIQISVSISLFIQPTKQVFWAIGSTFEVGLAYLILPRFGWRWLVFASAVPLVLFLFLLKFLPESPRYLVTANRLSEAEHIVQNMFRVNGVRPPEGRLTTSTVTVSFLSTA</sequence>
<feature type="domain" description="Major facilitator superfamily (MFS) profile" evidence="8">
    <location>
        <begin position="1"/>
        <end position="113"/>
    </location>
</feature>
<keyword evidence="3" id="KW-0813">Transport</keyword>
<dbReference type="Proteomes" id="UP000230066">
    <property type="component" value="Unassembled WGS sequence"/>
</dbReference>
<dbReference type="InterPro" id="IPR036259">
    <property type="entry name" value="MFS_trans_sf"/>
</dbReference>
<accession>A0A4E0RN22</accession>
<keyword evidence="6 7" id="KW-0472">Membrane</keyword>
<comment type="similarity">
    <text evidence="2">Belongs to the major facilitator superfamily.</text>
</comment>